<proteinExistence type="predicted"/>
<dbReference type="STRING" id="1121477.SAMN02745223_02072"/>
<dbReference type="EMBL" id="LAJF01000156">
    <property type="protein sequence ID" value="KKB76151.1"/>
    <property type="molecule type" value="Genomic_DNA"/>
</dbReference>
<evidence type="ECO:0000313" key="5">
    <source>
        <dbReference type="Proteomes" id="UP000184533"/>
    </source>
</evidence>
<evidence type="ECO:0000313" key="4">
    <source>
        <dbReference type="Proteomes" id="UP000033608"/>
    </source>
</evidence>
<keyword evidence="1" id="KW-0812">Transmembrane</keyword>
<dbReference type="PATRIC" id="fig|1121477.3.peg.900"/>
<gene>
    <name evidence="3" type="ORF">SAMN02745223_02072</name>
    <name evidence="2" type="ORF">VW29_20580</name>
</gene>
<reference evidence="2 4" key="1">
    <citation type="submission" date="2015-03" db="EMBL/GenBank/DDBJ databases">
        <authorList>
            <person name="Hassan Y.I."/>
            <person name="Lepp D."/>
            <person name="Zhou T."/>
        </authorList>
    </citation>
    <scope>NUCLEOTIDE SEQUENCE [LARGE SCALE GENOMIC DNA]</scope>
    <source>
        <strain evidence="2 4">DSM 17137</strain>
    </source>
</reference>
<accession>A0A0F5L174</accession>
<reference evidence="3 5" key="2">
    <citation type="submission" date="2016-11" db="EMBL/GenBank/DDBJ databases">
        <authorList>
            <person name="Jaros S."/>
            <person name="Januszkiewicz K."/>
            <person name="Wedrychowicz H."/>
        </authorList>
    </citation>
    <scope>NUCLEOTIDE SEQUENCE [LARGE SCALE GENOMIC DNA]</scope>
    <source>
        <strain evidence="3 5">DSM 17137</strain>
    </source>
</reference>
<organism evidence="2 4">
    <name type="scientific">Devosia limi DSM 17137</name>
    <dbReference type="NCBI Taxonomy" id="1121477"/>
    <lineage>
        <taxon>Bacteria</taxon>
        <taxon>Pseudomonadati</taxon>
        <taxon>Pseudomonadota</taxon>
        <taxon>Alphaproteobacteria</taxon>
        <taxon>Hyphomicrobiales</taxon>
        <taxon>Devosiaceae</taxon>
        <taxon>Devosia</taxon>
    </lineage>
</organism>
<keyword evidence="1" id="KW-0472">Membrane</keyword>
<evidence type="ECO:0000313" key="3">
    <source>
        <dbReference type="EMBL" id="SHF21215.1"/>
    </source>
</evidence>
<evidence type="ECO:0000313" key="2">
    <source>
        <dbReference type="EMBL" id="KKB76151.1"/>
    </source>
</evidence>
<dbReference type="EMBL" id="FQVC01000005">
    <property type="protein sequence ID" value="SHF21215.1"/>
    <property type="molecule type" value="Genomic_DNA"/>
</dbReference>
<keyword evidence="1" id="KW-1133">Transmembrane helix</keyword>
<feature type="transmembrane region" description="Helical" evidence="1">
    <location>
        <begin position="6"/>
        <end position="21"/>
    </location>
</feature>
<protein>
    <submittedName>
        <fullName evidence="2">Uncharacterized protein</fullName>
    </submittedName>
</protein>
<dbReference type="RefSeq" id="WP_046137158.1">
    <property type="nucleotide sequence ID" value="NZ_FQVC01000005.1"/>
</dbReference>
<keyword evidence="4" id="KW-1185">Reference proteome</keyword>
<name>A0A0F5L174_9HYPH</name>
<evidence type="ECO:0000256" key="1">
    <source>
        <dbReference type="SAM" id="Phobius"/>
    </source>
</evidence>
<sequence>MEWQLLAMWMIVLATMLWFVRDERRRRAAVLARQARYFASPAYKHPRRFGPAPMTVPLPAKRQPSSLLRTDRAYFDKLLSQRPRR</sequence>
<dbReference type="AlphaFoldDB" id="A0A0F5L174"/>
<dbReference type="Proteomes" id="UP000033608">
    <property type="component" value="Unassembled WGS sequence"/>
</dbReference>
<dbReference type="Proteomes" id="UP000184533">
    <property type="component" value="Unassembled WGS sequence"/>
</dbReference>